<sequence>MYSSTDIQTYWQQIQNHLKSEKASYRYIKLLRQIFLLGLILHSIHLMDTRPERLPLENALLALGITWLGFLPMILYLYNRNRPPMPFFPLVGLFYATSFGLPNFNADNVGTGRLTLNNVTTESLELTLIALAGMNIAYILSKSWLLKNVTPIKLADTYPVKKLINFLWILLLAHISYLYIPAIKNIPSIGQLLDPLGYVTYGLFYILSHGGFLPQFQAGLLLFVFLPIELIPRLASGLLAEIMVFFLFMFNVVWYTRKRIPIVVLTILGIVYLTFAPVKEDYRKLTWNKNNPASSGNPIEKLQVFVDLAVDYHQKNTFGSESNNSINEKQKKKDKDKLVSRSAHIITLSAVVEDTPDRVPYWNGVTYLPVFTKYIPRLVWPDKPAETVGNEFGRRYNYLQSDDDVTSYNLPWIVEMYANFGRVGVVGGMSLLGLLLAFLEQKMNHPAMNAVEFVFGATCLFGLVYQEANFSLIAGNIMNLSVALYLIFKFISK</sequence>
<feature type="transmembrane region" description="Helical" evidence="1">
    <location>
        <begin position="238"/>
        <end position="254"/>
    </location>
</feature>
<name>A0A951QQS5_9CYAN</name>
<keyword evidence="1" id="KW-0472">Membrane</keyword>
<dbReference type="Proteomes" id="UP000729701">
    <property type="component" value="Unassembled WGS sequence"/>
</dbReference>
<feature type="transmembrane region" description="Helical" evidence="1">
    <location>
        <begin position="166"/>
        <end position="183"/>
    </location>
</feature>
<feature type="transmembrane region" description="Helical" evidence="1">
    <location>
        <begin position="260"/>
        <end position="278"/>
    </location>
</feature>
<comment type="caution">
    <text evidence="2">The sequence shown here is derived from an EMBL/GenBank/DDBJ whole genome shotgun (WGS) entry which is preliminary data.</text>
</comment>
<feature type="transmembrane region" description="Helical" evidence="1">
    <location>
        <begin position="59"/>
        <end position="78"/>
    </location>
</feature>
<evidence type="ECO:0000313" key="3">
    <source>
        <dbReference type="Proteomes" id="UP000729701"/>
    </source>
</evidence>
<feature type="transmembrane region" description="Helical" evidence="1">
    <location>
        <begin position="203"/>
        <end position="226"/>
    </location>
</feature>
<feature type="transmembrane region" description="Helical" evidence="1">
    <location>
        <begin position="87"/>
        <end position="106"/>
    </location>
</feature>
<dbReference type="EMBL" id="JAHHGZ010000029">
    <property type="protein sequence ID" value="MBW4670266.1"/>
    <property type="molecule type" value="Genomic_DNA"/>
</dbReference>
<accession>A0A951QQS5</accession>
<protein>
    <submittedName>
        <fullName evidence="2">Uncharacterized protein</fullName>
    </submittedName>
</protein>
<evidence type="ECO:0000313" key="2">
    <source>
        <dbReference type="EMBL" id="MBW4670266.1"/>
    </source>
</evidence>
<keyword evidence="1" id="KW-1133">Transmembrane helix</keyword>
<reference evidence="2" key="1">
    <citation type="submission" date="2021-05" db="EMBL/GenBank/DDBJ databases">
        <authorList>
            <person name="Pietrasiak N."/>
            <person name="Ward R."/>
            <person name="Stajich J.E."/>
            <person name="Kurbessoian T."/>
        </authorList>
    </citation>
    <scope>NUCLEOTIDE SEQUENCE</scope>
    <source>
        <strain evidence="2">GSE-NOS-MK-12-04C</strain>
    </source>
</reference>
<organism evidence="2 3">
    <name type="scientific">Cyanomargarita calcarea GSE-NOS-MK-12-04C</name>
    <dbReference type="NCBI Taxonomy" id="2839659"/>
    <lineage>
        <taxon>Bacteria</taxon>
        <taxon>Bacillati</taxon>
        <taxon>Cyanobacteriota</taxon>
        <taxon>Cyanophyceae</taxon>
        <taxon>Nostocales</taxon>
        <taxon>Cyanomargaritaceae</taxon>
        <taxon>Cyanomargarita</taxon>
    </lineage>
</organism>
<feature type="transmembrane region" description="Helical" evidence="1">
    <location>
        <begin position="420"/>
        <end position="439"/>
    </location>
</feature>
<feature type="transmembrane region" description="Helical" evidence="1">
    <location>
        <begin position="126"/>
        <end position="145"/>
    </location>
</feature>
<keyword evidence="1" id="KW-0812">Transmembrane</keyword>
<gene>
    <name evidence="2" type="ORF">KME60_23340</name>
</gene>
<evidence type="ECO:0000256" key="1">
    <source>
        <dbReference type="SAM" id="Phobius"/>
    </source>
</evidence>
<dbReference type="AlphaFoldDB" id="A0A951QQS5"/>
<feature type="transmembrane region" description="Helical" evidence="1">
    <location>
        <begin position="30"/>
        <end position="47"/>
    </location>
</feature>
<reference evidence="2" key="2">
    <citation type="journal article" date="2022" name="Microbiol. Resour. Announc.">
        <title>Metagenome Sequencing to Explore Phylogenomics of Terrestrial Cyanobacteria.</title>
        <authorList>
            <person name="Ward R.D."/>
            <person name="Stajich J.E."/>
            <person name="Johansen J.R."/>
            <person name="Huntemann M."/>
            <person name="Clum A."/>
            <person name="Foster B."/>
            <person name="Foster B."/>
            <person name="Roux S."/>
            <person name="Palaniappan K."/>
            <person name="Varghese N."/>
            <person name="Mukherjee S."/>
            <person name="Reddy T.B.K."/>
            <person name="Daum C."/>
            <person name="Copeland A."/>
            <person name="Chen I.A."/>
            <person name="Ivanova N.N."/>
            <person name="Kyrpides N.C."/>
            <person name="Shapiro N."/>
            <person name="Eloe-Fadrosh E.A."/>
            <person name="Pietrasiak N."/>
        </authorList>
    </citation>
    <scope>NUCLEOTIDE SEQUENCE</scope>
    <source>
        <strain evidence="2">GSE-NOS-MK-12-04C</strain>
    </source>
</reference>
<proteinExistence type="predicted"/>
<feature type="transmembrane region" description="Helical" evidence="1">
    <location>
        <begin position="470"/>
        <end position="488"/>
    </location>
</feature>